<evidence type="ECO:0000313" key="2">
    <source>
        <dbReference type="EMBL" id="PUV24102.1"/>
    </source>
</evidence>
<keyword evidence="3" id="KW-1185">Reference proteome</keyword>
<dbReference type="AlphaFoldDB" id="A0A363NTG5"/>
<name>A0A363NTG5_9SPHI</name>
<sequence>MIVTTTNSIEGRGISRYNDPIVTNVVIGTTVFSDIAASYVDFFDRRSTSYEKKMQEMFKPSHLFQWKFGKFRANKTATYASVVSL</sequence>
<dbReference type="Pfam" id="PF01906">
    <property type="entry name" value="YbjQ_1"/>
    <property type="match status" value="1"/>
</dbReference>
<comment type="caution">
    <text evidence="2">The sequence shown here is derived from an EMBL/GenBank/DDBJ whole genome shotgun (WGS) entry which is preliminary data.</text>
</comment>
<dbReference type="RefSeq" id="WP_108634030.1">
    <property type="nucleotide sequence ID" value="NZ_QCXX01000003.1"/>
</dbReference>
<dbReference type="SUPFAM" id="SSF117782">
    <property type="entry name" value="YbjQ-like"/>
    <property type="match status" value="1"/>
</dbReference>
<comment type="similarity">
    <text evidence="1">Belongs to the UPF0145 family.</text>
</comment>
<accession>A0A363NTG5</accession>
<dbReference type="Gene3D" id="3.30.110.70">
    <property type="entry name" value="Hypothetical protein apc22750. Chain B"/>
    <property type="match status" value="1"/>
</dbReference>
<protein>
    <submittedName>
        <fullName evidence="2">Uncharacterized protein</fullName>
    </submittedName>
</protein>
<dbReference type="Proteomes" id="UP000250831">
    <property type="component" value="Unassembled WGS sequence"/>
</dbReference>
<dbReference type="OrthoDB" id="714217at2"/>
<dbReference type="InterPro" id="IPR002765">
    <property type="entry name" value="UPF0145_YbjQ-like"/>
</dbReference>
<gene>
    <name evidence="2" type="ORF">DCO56_12080</name>
</gene>
<evidence type="ECO:0000313" key="3">
    <source>
        <dbReference type="Proteomes" id="UP000250831"/>
    </source>
</evidence>
<evidence type="ECO:0000256" key="1">
    <source>
        <dbReference type="ARBA" id="ARBA00010751"/>
    </source>
</evidence>
<organism evidence="2 3">
    <name type="scientific">Sphingobacterium athyrii</name>
    <dbReference type="NCBI Taxonomy" id="2152717"/>
    <lineage>
        <taxon>Bacteria</taxon>
        <taxon>Pseudomonadati</taxon>
        <taxon>Bacteroidota</taxon>
        <taxon>Sphingobacteriia</taxon>
        <taxon>Sphingobacteriales</taxon>
        <taxon>Sphingobacteriaceae</taxon>
        <taxon>Sphingobacterium</taxon>
    </lineage>
</organism>
<dbReference type="EMBL" id="QCXX01000003">
    <property type="protein sequence ID" value="PUV24102.1"/>
    <property type="molecule type" value="Genomic_DNA"/>
</dbReference>
<reference evidence="2 3" key="1">
    <citation type="submission" date="2018-04" db="EMBL/GenBank/DDBJ databases">
        <title>Sphingobacterium sp. M46 Genome.</title>
        <authorList>
            <person name="Cheng J."/>
            <person name="Li Y."/>
        </authorList>
    </citation>
    <scope>NUCLEOTIDE SEQUENCE [LARGE SCALE GENOMIC DNA]</scope>
    <source>
        <strain evidence="2 3">M46</strain>
    </source>
</reference>
<proteinExistence type="inferred from homology"/>
<dbReference type="InterPro" id="IPR035439">
    <property type="entry name" value="UPF0145_dom_sf"/>
</dbReference>